<comment type="caution">
    <text evidence="1">The sequence shown here is derived from an EMBL/GenBank/DDBJ whole genome shotgun (WGS) entry which is preliminary data.</text>
</comment>
<evidence type="ECO:0000313" key="2">
    <source>
        <dbReference type="Proteomes" id="UP000887013"/>
    </source>
</evidence>
<organism evidence="1 2">
    <name type="scientific">Nephila pilipes</name>
    <name type="common">Giant wood spider</name>
    <name type="synonym">Nephila maculata</name>
    <dbReference type="NCBI Taxonomy" id="299642"/>
    <lineage>
        <taxon>Eukaryota</taxon>
        <taxon>Metazoa</taxon>
        <taxon>Ecdysozoa</taxon>
        <taxon>Arthropoda</taxon>
        <taxon>Chelicerata</taxon>
        <taxon>Arachnida</taxon>
        <taxon>Araneae</taxon>
        <taxon>Araneomorphae</taxon>
        <taxon>Entelegynae</taxon>
        <taxon>Araneoidea</taxon>
        <taxon>Nephilidae</taxon>
        <taxon>Nephila</taxon>
    </lineage>
</organism>
<evidence type="ECO:0000313" key="1">
    <source>
        <dbReference type="EMBL" id="GFT68743.1"/>
    </source>
</evidence>
<accession>A0A8X6U1G7</accession>
<gene>
    <name evidence="1" type="ORF">NPIL_181541</name>
</gene>
<protein>
    <submittedName>
        <fullName evidence="1">Uncharacterized protein</fullName>
    </submittedName>
</protein>
<dbReference type="EMBL" id="BMAW01069391">
    <property type="protein sequence ID" value="GFT68743.1"/>
    <property type="molecule type" value="Genomic_DNA"/>
</dbReference>
<dbReference type="AlphaFoldDB" id="A0A8X6U1G7"/>
<reference evidence="1" key="1">
    <citation type="submission" date="2020-08" db="EMBL/GenBank/DDBJ databases">
        <title>Multicomponent nature underlies the extraordinary mechanical properties of spider dragline silk.</title>
        <authorList>
            <person name="Kono N."/>
            <person name="Nakamura H."/>
            <person name="Mori M."/>
            <person name="Yoshida Y."/>
            <person name="Ohtoshi R."/>
            <person name="Malay A.D."/>
            <person name="Moran D.A.P."/>
            <person name="Tomita M."/>
            <person name="Numata K."/>
            <person name="Arakawa K."/>
        </authorList>
    </citation>
    <scope>NUCLEOTIDE SEQUENCE</scope>
</reference>
<sequence>MTLSCHDTTRHLSQFLQLVIRDSQYCCLWIGKRCRKKDFSQSSKILFPALLLISSKRHEGLAITELHSGNKISVPVSVVPPSQPIVGKVWFGVRCMASLPEDSK</sequence>
<name>A0A8X6U1G7_NEPPI</name>
<keyword evidence="2" id="KW-1185">Reference proteome</keyword>
<dbReference type="Proteomes" id="UP000887013">
    <property type="component" value="Unassembled WGS sequence"/>
</dbReference>
<proteinExistence type="predicted"/>